<dbReference type="Gene3D" id="1.10.10.2840">
    <property type="entry name" value="PucR C-terminal helix-turn-helix domain"/>
    <property type="match status" value="1"/>
</dbReference>
<evidence type="ECO:0000259" key="4">
    <source>
        <dbReference type="Pfam" id="PF17853"/>
    </source>
</evidence>
<dbReference type="PANTHER" id="PTHR33744">
    <property type="entry name" value="CARBOHYDRATE DIACID REGULATOR"/>
    <property type="match status" value="1"/>
</dbReference>
<dbReference type="InterPro" id="IPR025736">
    <property type="entry name" value="PucR_C-HTH_dom"/>
</dbReference>
<accession>A0ABV1DA61</accession>
<dbReference type="PANTHER" id="PTHR33744:SF16">
    <property type="entry name" value="CARBOHYDRATE DIACID REGULATOR"/>
    <property type="match status" value="1"/>
</dbReference>
<keyword evidence="6" id="KW-1185">Reference proteome</keyword>
<evidence type="ECO:0000256" key="1">
    <source>
        <dbReference type="ARBA" id="ARBA00006754"/>
    </source>
</evidence>
<gene>
    <name evidence="5" type="ORF">WMQ36_13710</name>
</gene>
<dbReference type="EMBL" id="JBBMFM010000048">
    <property type="protein sequence ID" value="MEQ2426029.1"/>
    <property type="molecule type" value="Genomic_DNA"/>
</dbReference>
<dbReference type="Pfam" id="PF05651">
    <property type="entry name" value="Diacid_rec"/>
    <property type="match status" value="1"/>
</dbReference>
<dbReference type="RefSeq" id="WP_349118281.1">
    <property type="nucleotide sequence ID" value="NZ_JBBMFM010000048.1"/>
</dbReference>
<dbReference type="InterPro" id="IPR008599">
    <property type="entry name" value="Diacid_rec"/>
</dbReference>
<evidence type="ECO:0000259" key="3">
    <source>
        <dbReference type="Pfam" id="PF13556"/>
    </source>
</evidence>
<proteinExistence type="inferred from homology"/>
<comment type="caution">
    <text evidence="5">The sequence shown here is derived from an EMBL/GenBank/DDBJ whole genome shotgun (WGS) entry which is preliminary data.</text>
</comment>
<feature type="domain" description="PucR C-terminal helix-turn-helix" evidence="3">
    <location>
        <begin position="325"/>
        <end position="379"/>
    </location>
</feature>
<comment type="similarity">
    <text evidence="1">Belongs to the CdaR family.</text>
</comment>
<dbReference type="InterPro" id="IPR051448">
    <property type="entry name" value="CdaR-like_regulators"/>
</dbReference>
<dbReference type="Pfam" id="PF17853">
    <property type="entry name" value="GGDEF_2"/>
    <property type="match status" value="1"/>
</dbReference>
<dbReference type="InterPro" id="IPR042070">
    <property type="entry name" value="PucR_C-HTH_sf"/>
</dbReference>
<dbReference type="Proteomes" id="UP001454086">
    <property type="component" value="Unassembled WGS sequence"/>
</dbReference>
<sequence length="392" mass="43880">MEQYELEMESGLKLSRQGAQSIVEEVGAVVGQNINMMDRRGYVIASTDETRIGSLHEGARKLIGEHLPELYVETEHATSTSRPGLNLPITHGGSIVGVIGITGLYGEVVGYGQVVKKMVEILIRENAEQDERRMGQRVLNRFLEDWVIGSGLMQPRILEERGFALGIDIAMPRRVMVASARELEEYASTASGQKLLEQVEREAASLAGRGSLVLRSGGRQIILVKKCPDRQMEQLAGRIRTAVFKKFNIRMVVGIDGRAEDIHVAYGQANKAWRSAGLAKKDILAYDSVTLELFTEDLGDGVKAEYIHKLFKKCGYEELCQWMGLLEAYFEAEGSLKAASEKLHVHKNTLTYRLKRLEELTGYDVRLVSQSTVFYMAMLFFRDVKDGMEEVL</sequence>
<dbReference type="Pfam" id="PF13556">
    <property type="entry name" value="HTH_30"/>
    <property type="match status" value="1"/>
</dbReference>
<reference evidence="5 6" key="1">
    <citation type="submission" date="2024-03" db="EMBL/GenBank/DDBJ databases">
        <title>Human intestinal bacterial collection.</title>
        <authorList>
            <person name="Pauvert C."/>
            <person name="Hitch T.C.A."/>
            <person name="Clavel T."/>
        </authorList>
    </citation>
    <scope>NUCLEOTIDE SEQUENCE [LARGE SCALE GENOMIC DNA]</scope>
    <source>
        <strain evidence="5 6">CLA-SR-H021</strain>
    </source>
</reference>
<dbReference type="InterPro" id="IPR041522">
    <property type="entry name" value="CdaR_GGDEF"/>
</dbReference>
<name>A0ABV1DA61_9FIRM</name>
<organism evidence="5 6">
    <name type="scientific">Enterocloster hominis</name>
    <name type="common">ex Hitch et al. 2024</name>
    <dbReference type="NCBI Taxonomy" id="1917870"/>
    <lineage>
        <taxon>Bacteria</taxon>
        <taxon>Bacillati</taxon>
        <taxon>Bacillota</taxon>
        <taxon>Clostridia</taxon>
        <taxon>Lachnospirales</taxon>
        <taxon>Lachnospiraceae</taxon>
        <taxon>Enterocloster</taxon>
    </lineage>
</organism>
<feature type="domain" description="Putative sugar diacid recognition" evidence="2">
    <location>
        <begin position="14"/>
        <end position="146"/>
    </location>
</feature>
<feature type="domain" description="CdaR GGDEF-like" evidence="4">
    <location>
        <begin position="157"/>
        <end position="274"/>
    </location>
</feature>
<protein>
    <submittedName>
        <fullName evidence="5">Sugar diacid recognition domain-containing protein</fullName>
    </submittedName>
</protein>
<evidence type="ECO:0000313" key="6">
    <source>
        <dbReference type="Proteomes" id="UP001454086"/>
    </source>
</evidence>
<evidence type="ECO:0000259" key="2">
    <source>
        <dbReference type="Pfam" id="PF05651"/>
    </source>
</evidence>
<evidence type="ECO:0000313" key="5">
    <source>
        <dbReference type="EMBL" id="MEQ2426029.1"/>
    </source>
</evidence>